<dbReference type="PROSITE" id="PS50837">
    <property type="entry name" value="NACHT"/>
    <property type="match status" value="1"/>
</dbReference>
<evidence type="ECO:0000313" key="4">
    <source>
        <dbReference type="Proteomes" id="UP000736335"/>
    </source>
</evidence>
<dbReference type="SUPFAM" id="SSF52540">
    <property type="entry name" value="P-loop containing nucleoside triphosphate hydrolases"/>
    <property type="match status" value="1"/>
</dbReference>
<dbReference type="InterPro" id="IPR007111">
    <property type="entry name" value="NACHT_NTPase"/>
</dbReference>
<dbReference type="Proteomes" id="UP000736335">
    <property type="component" value="Unassembled WGS sequence"/>
</dbReference>
<evidence type="ECO:0000259" key="2">
    <source>
        <dbReference type="PROSITE" id="PS50837"/>
    </source>
</evidence>
<feature type="domain" description="NACHT" evidence="2">
    <location>
        <begin position="327"/>
        <end position="469"/>
    </location>
</feature>
<evidence type="ECO:0000313" key="3">
    <source>
        <dbReference type="EMBL" id="KAF9784574.1"/>
    </source>
</evidence>
<gene>
    <name evidence="3" type="ORF">BJ322DRAFT_1219219</name>
</gene>
<dbReference type="EMBL" id="WIUZ02000008">
    <property type="protein sequence ID" value="KAF9784574.1"/>
    <property type="molecule type" value="Genomic_DNA"/>
</dbReference>
<dbReference type="InterPro" id="IPR056884">
    <property type="entry name" value="NPHP3-like_N"/>
</dbReference>
<organism evidence="3 4">
    <name type="scientific">Thelephora terrestris</name>
    <dbReference type="NCBI Taxonomy" id="56493"/>
    <lineage>
        <taxon>Eukaryota</taxon>
        <taxon>Fungi</taxon>
        <taxon>Dikarya</taxon>
        <taxon>Basidiomycota</taxon>
        <taxon>Agaricomycotina</taxon>
        <taxon>Agaricomycetes</taxon>
        <taxon>Thelephorales</taxon>
        <taxon>Thelephoraceae</taxon>
        <taxon>Thelephora</taxon>
    </lineage>
</organism>
<accession>A0A9P6HDB5</accession>
<protein>
    <recommendedName>
        <fullName evidence="2">NACHT domain-containing protein</fullName>
    </recommendedName>
</protein>
<evidence type="ECO:0000256" key="1">
    <source>
        <dbReference type="ARBA" id="ARBA00022737"/>
    </source>
</evidence>
<comment type="caution">
    <text evidence="3">The sequence shown here is derived from an EMBL/GenBank/DDBJ whole genome shotgun (WGS) entry which is preliminary data.</text>
</comment>
<dbReference type="Gene3D" id="3.40.50.300">
    <property type="entry name" value="P-loop containing nucleotide triphosphate hydrolases"/>
    <property type="match status" value="1"/>
</dbReference>
<reference evidence="3" key="1">
    <citation type="journal article" date="2020" name="Nat. Commun.">
        <title>Large-scale genome sequencing of mycorrhizal fungi provides insights into the early evolution of symbiotic traits.</title>
        <authorList>
            <person name="Miyauchi S."/>
            <person name="Kiss E."/>
            <person name="Kuo A."/>
            <person name="Drula E."/>
            <person name="Kohler A."/>
            <person name="Sanchez-Garcia M."/>
            <person name="Morin E."/>
            <person name="Andreopoulos B."/>
            <person name="Barry K.W."/>
            <person name="Bonito G."/>
            <person name="Buee M."/>
            <person name="Carver A."/>
            <person name="Chen C."/>
            <person name="Cichocki N."/>
            <person name="Clum A."/>
            <person name="Culley D."/>
            <person name="Crous P.W."/>
            <person name="Fauchery L."/>
            <person name="Girlanda M."/>
            <person name="Hayes R.D."/>
            <person name="Keri Z."/>
            <person name="LaButti K."/>
            <person name="Lipzen A."/>
            <person name="Lombard V."/>
            <person name="Magnuson J."/>
            <person name="Maillard F."/>
            <person name="Murat C."/>
            <person name="Nolan M."/>
            <person name="Ohm R.A."/>
            <person name="Pangilinan J."/>
            <person name="Pereira M.F."/>
            <person name="Perotto S."/>
            <person name="Peter M."/>
            <person name="Pfister S."/>
            <person name="Riley R."/>
            <person name="Sitrit Y."/>
            <person name="Stielow J.B."/>
            <person name="Szollosi G."/>
            <person name="Zifcakova L."/>
            <person name="Stursova M."/>
            <person name="Spatafora J.W."/>
            <person name="Tedersoo L."/>
            <person name="Vaario L.M."/>
            <person name="Yamada A."/>
            <person name="Yan M."/>
            <person name="Wang P."/>
            <person name="Xu J."/>
            <person name="Bruns T."/>
            <person name="Baldrian P."/>
            <person name="Vilgalys R."/>
            <person name="Dunand C."/>
            <person name="Henrissat B."/>
            <person name="Grigoriev I.V."/>
            <person name="Hibbett D."/>
            <person name="Nagy L.G."/>
            <person name="Martin F.M."/>
        </authorList>
    </citation>
    <scope>NUCLEOTIDE SEQUENCE</scope>
    <source>
        <strain evidence="3">UH-Tt-Lm1</strain>
    </source>
</reference>
<keyword evidence="1" id="KW-0677">Repeat</keyword>
<dbReference type="Pfam" id="PF24883">
    <property type="entry name" value="NPHP3_N"/>
    <property type="match status" value="1"/>
</dbReference>
<dbReference type="SUPFAM" id="SSF82171">
    <property type="entry name" value="DPP6 N-terminal domain-like"/>
    <property type="match status" value="1"/>
</dbReference>
<sequence>MSKVLKKLLPSASGRDTGSSSAKNRRLIDATKMLLDIAKESADCFPPLKSCLGGINALIKHYEESEDVQDKLGDFTQWLSKLKVIVATVSNGGNREEAQRREEFIRSLQDIDRQSRALLGKGKTARILDKTQDSGTVVKLIEQLQQAILVYQLTQQQSIDDHVSKLAVSFNEYLKLRETAPGIKVKIESILARMGGLNLGNTEDEDESKRRTVLLEALEGIENKLHSISERSNAVGYRKNDADVQVVCELAEHVRDAVVEYQLSQQQAIYEQNCKMIVIDERTALNTCRRAHGAGYQHGNRNGCLKGTRGGVLDKIELWAGDFATSPVFWLNGLAGTGKSTIAQTIAERTFADDRLGASFFCSRGVEDRSDLHLIFPTLAFQLAQRYPEFRSSLIPLLQSNPDIAHESLLSQMQKLIVDPILSAKVSTVIVIDALDECKDEEPESAILLVLGQLVSKIPNVKFFITSRPERHIMSGFRGPLLKEATNIFILHQVDRSTVDNDIRRFFKHELSKLACRLSDSEGWPTDEQVESLCRRAAGFFVYAVATVKFLNHKFRLPSDRLEVIQESPQYTVHEGQTGLKTYNSLDSLYASILKAAFFENTADDDALVRSVLSAVVLVINPLSPPAIANLMGLECNMVTSILESVQSMLVLHEDTNQPTQPFHKSFPDFMTDPSRCSDPRFHISPDFHTNLILRCLGLMYGSLKKNMFGIPDYALNSDVEGLPGVGKPGIDNALVYACRSWYKHLVVGGHPVLDVLLSALRCFLEENFLFWLEVLSVLGAVGDAARALSATLKWLNEIKASIDLCTLIETATDCLRFVTEFFEVISQSAPHIYHSALSLAPVSSIVRRLYSQHISSVAQIITGIPTSQDSCTAIASSKSHITHAMWSPCGQYIATVSPTDVEVRNSTTLEISYTLKIPGFPNFHLSSVMFSPDGHLLICDYLYDYLYLRKARLKGMKTCKLIALDIQTGVVIKELDTESMSPSIGIKDYPLRGMSELAGRVHNFLRDGSSNVEVLCKDQQMPKDAEVGGHWIHEGSLRFATSLETGDGLEISIREFKPTSTPPHPVVMLFHVPYYDGEFSFSPVSTHASFDTGWEVIVLDVTNSKTLLHTKTTQRSNICSSALFSPDGCFFACQIGRHGISIWKNTPTGYIPWSTVQPRSPGIGFSFSPNTASILVWSESKIQLLCPNNHISPSTPNPVKPDLQHNNHLVIRSMDGTWIATARRGDCIITILDPLSGTSQYSINAKSRIQDMRFVHNTILVLGDHRLARWNLETNSAKEVEVDCGILNGIDPEENLTLSNDGAWVICFRDKLLMINVKSQEIMSSYRIPRAFYGVSGFQISPCGSKLSLWSRIPFISDTYGNFSQVEIKEGHFASDTRHDLEHRWSLFTLIPSQDGFHIGHGGRWVEDSGGRKVFWLSPSWMVSDARGVIWTGNLLALVDSCHKEPIIIQF</sequence>
<dbReference type="PANTHER" id="PTHR10039">
    <property type="entry name" value="AMELOGENIN"/>
    <property type="match status" value="1"/>
</dbReference>
<reference evidence="3" key="2">
    <citation type="submission" date="2020-11" db="EMBL/GenBank/DDBJ databases">
        <authorList>
            <consortium name="DOE Joint Genome Institute"/>
            <person name="Kuo A."/>
            <person name="Miyauchi S."/>
            <person name="Kiss E."/>
            <person name="Drula E."/>
            <person name="Kohler A."/>
            <person name="Sanchez-Garcia M."/>
            <person name="Andreopoulos B."/>
            <person name="Barry K.W."/>
            <person name="Bonito G."/>
            <person name="Buee M."/>
            <person name="Carver A."/>
            <person name="Chen C."/>
            <person name="Cichocki N."/>
            <person name="Clum A."/>
            <person name="Culley D."/>
            <person name="Crous P.W."/>
            <person name="Fauchery L."/>
            <person name="Girlanda M."/>
            <person name="Hayes R."/>
            <person name="Keri Z."/>
            <person name="Labutti K."/>
            <person name="Lipzen A."/>
            <person name="Lombard V."/>
            <person name="Magnuson J."/>
            <person name="Maillard F."/>
            <person name="Morin E."/>
            <person name="Murat C."/>
            <person name="Nolan M."/>
            <person name="Ohm R."/>
            <person name="Pangilinan J."/>
            <person name="Pereira M."/>
            <person name="Perotto S."/>
            <person name="Peter M."/>
            <person name="Riley R."/>
            <person name="Sitrit Y."/>
            <person name="Stielow B."/>
            <person name="Szollosi G."/>
            <person name="Zifcakova L."/>
            <person name="Stursova M."/>
            <person name="Spatafora J.W."/>
            <person name="Tedersoo L."/>
            <person name="Vaario L.-M."/>
            <person name="Yamada A."/>
            <person name="Yan M."/>
            <person name="Wang P."/>
            <person name="Xu J."/>
            <person name="Bruns T."/>
            <person name="Baldrian P."/>
            <person name="Vilgalys R."/>
            <person name="Henrissat B."/>
            <person name="Grigoriev I.V."/>
            <person name="Hibbett D."/>
            <person name="Nagy L.G."/>
            <person name="Martin F.M."/>
        </authorList>
    </citation>
    <scope>NUCLEOTIDE SEQUENCE</scope>
    <source>
        <strain evidence="3">UH-Tt-Lm1</strain>
    </source>
</reference>
<keyword evidence="4" id="KW-1185">Reference proteome</keyword>
<name>A0A9P6HDB5_9AGAM</name>
<dbReference type="InterPro" id="IPR027417">
    <property type="entry name" value="P-loop_NTPase"/>
</dbReference>
<proteinExistence type="predicted"/>
<dbReference type="PANTHER" id="PTHR10039:SF14">
    <property type="entry name" value="NACHT DOMAIN-CONTAINING PROTEIN"/>
    <property type="match status" value="1"/>
</dbReference>